<protein>
    <recommendedName>
        <fullName evidence="1">AbiEi antitoxin N-terminal domain-containing protein</fullName>
    </recommendedName>
</protein>
<feature type="domain" description="AbiEi antitoxin N-terminal" evidence="1">
    <location>
        <begin position="4"/>
        <end position="51"/>
    </location>
</feature>
<evidence type="ECO:0000259" key="1">
    <source>
        <dbReference type="Pfam" id="PF13338"/>
    </source>
</evidence>
<evidence type="ECO:0000313" key="3">
    <source>
        <dbReference type="Proteomes" id="UP000035721"/>
    </source>
</evidence>
<keyword evidence="3" id="KW-1185">Reference proteome</keyword>
<evidence type="ECO:0000313" key="2">
    <source>
        <dbReference type="EMBL" id="CCH79464.1"/>
    </source>
</evidence>
<dbReference type="EMBL" id="CAJB01000375">
    <property type="protein sequence ID" value="CCH79464.1"/>
    <property type="molecule type" value="Genomic_DNA"/>
</dbReference>
<dbReference type="AlphaFoldDB" id="A0A077M5M1"/>
<sequence>MEERLIGLAEARGGTFTAGDAERVGMHEHDLVRLCRVGSIVRIRRGAYVLAESLQDVSPERGLAVRTRAVMATRPDSVASHQAALAMHGLPLYGLPLHVVDVLGDVNRVRLESRVRMHPRVRVPETVEVDGMDCVPVAVAVAQVTLRHGLLAGLVPADAALHRGMCTMETIAGALGDRARTTKAKATARQLLAHTDPVCESPGETRTRILLRDLDLGEDVRSQVSLYDGDGDFVARVDFLVGERVVVEFDGLVKYAAGAGREAVIDEKRREDAIRALGYLVVRLTWADLERPGRVGALVRRALVAASAQRPVG</sequence>
<reference evidence="2 3" key="1">
    <citation type="journal article" date="2013" name="ISME J.">
        <title>A metabolic model for members of the genus Tetrasphaera involved in enhanced biological phosphorus removal.</title>
        <authorList>
            <person name="Kristiansen R."/>
            <person name="Nguyen H.T.T."/>
            <person name="Saunders A.M."/>
            <person name="Nielsen J.L."/>
            <person name="Wimmer R."/>
            <person name="Le V.Q."/>
            <person name="McIlroy S.J."/>
            <person name="Petrovski S."/>
            <person name="Seviour R.J."/>
            <person name="Calteau A."/>
            <person name="Nielsen K.L."/>
            <person name="Nielsen P.H."/>
        </authorList>
    </citation>
    <scope>NUCLEOTIDE SEQUENCE [LARGE SCALE GENOMIC DNA]</scope>
    <source>
        <strain evidence="2 3">T1-X7</strain>
    </source>
</reference>
<dbReference type="STRING" id="1194083.BN12_440008"/>
<dbReference type="Proteomes" id="UP000035721">
    <property type="component" value="Unassembled WGS sequence"/>
</dbReference>
<proteinExistence type="predicted"/>
<name>A0A077M5M1_9MICO</name>
<gene>
    <name evidence="2" type="ORF">BN12_440008</name>
</gene>
<organism evidence="2 3">
    <name type="scientific">Nostocoides japonicum T1-X7</name>
    <dbReference type="NCBI Taxonomy" id="1194083"/>
    <lineage>
        <taxon>Bacteria</taxon>
        <taxon>Bacillati</taxon>
        <taxon>Actinomycetota</taxon>
        <taxon>Actinomycetes</taxon>
        <taxon>Micrococcales</taxon>
        <taxon>Intrasporangiaceae</taxon>
        <taxon>Nostocoides</taxon>
    </lineage>
</organism>
<comment type="caution">
    <text evidence="2">The sequence shown here is derived from an EMBL/GenBank/DDBJ whole genome shotgun (WGS) entry which is preliminary data.</text>
</comment>
<dbReference type="OrthoDB" id="5517693at2"/>
<dbReference type="InterPro" id="IPR025159">
    <property type="entry name" value="AbiEi_N"/>
</dbReference>
<dbReference type="RefSeq" id="WP_048551343.1">
    <property type="nucleotide sequence ID" value="NZ_HF570958.1"/>
</dbReference>
<accession>A0A077M5M1</accession>
<dbReference type="Pfam" id="PF13338">
    <property type="entry name" value="AbiEi_4"/>
    <property type="match status" value="1"/>
</dbReference>